<dbReference type="GO" id="GO:0006508">
    <property type="term" value="P:proteolysis"/>
    <property type="evidence" value="ECO:0007669"/>
    <property type="project" value="UniProtKB-KW"/>
</dbReference>
<dbReference type="SMART" id="SM00460">
    <property type="entry name" value="TGc"/>
    <property type="match status" value="1"/>
</dbReference>
<proteinExistence type="predicted"/>
<dbReference type="EMBL" id="GL890860">
    <property type="protein sequence ID" value="EGJ33194.1"/>
    <property type="molecule type" value="Genomic_DNA"/>
</dbReference>
<evidence type="ECO:0000259" key="1">
    <source>
        <dbReference type="SMART" id="SM00460"/>
    </source>
</evidence>
<accession>F4XQE1</accession>
<dbReference type="GO" id="GO:0008233">
    <property type="term" value="F:peptidase activity"/>
    <property type="evidence" value="ECO:0007669"/>
    <property type="project" value="UniProtKB-KW"/>
</dbReference>
<feature type="domain" description="Transglutaminase-like" evidence="1">
    <location>
        <begin position="121"/>
        <end position="185"/>
    </location>
</feature>
<dbReference type="InterPro" id="IPR038765">
    <property type="entry name" value="Papain-like_cys_pep_sf"/>
</dbReference>
<evidence type="ECO:0000313" key="3">
    <source>
        <dbReference type="Proteomes" id="UP000003959"/>
    </source>
</evidence>
<keyword evidence="3" id="KW-1185">Reference proteome</keyword>
<dbReference type="Proteomes" id="UP000003959">
    <property type="component" value="Unassembled WGS sequence"/>
</dbReference>
<evidence type="ECO:0000313" key="2">
    <source>
        <dbReference type="EMBL" id="EGJ33194.1"/>
    </source>
</evidence>
<dbReference type="eggNOG" id="COG1305">
    <property type="taxonomic scope" value="Bacteria"/>
</dbReference>
<dbReference type="SUPFAM" id="SSF54001">
    <property type="entry name" value="Cysteine proteinases"/>
    <property type="match status" value="1"/>
</dbReference>
<dbReference type="Gene3D" id="3.10.620.30">
    <property type="match status" value="1"/>
</dbReference>
<organism evidence="2 3">
    <name type="scientific">Moorena producens 3L</name>
    <dbReference type="NCBI Taxonomy" id="489825"/>
    <lineage>
        <taxon>Bacteria</taxon>
        <taxon>Bacillati</taxon>
        <taxon>Cyanobacteriota</taxon>
        <taxon>Cyanophyceae</taxon>
        <taxon>Coleofasciculales</taxon>
        <taxon>Coleofasciculaceae</taxon>
        <taxon>Moorena</taxon>
    </lineage>
</organism>
<gene>
    <name evidence="2" type="ORF">LYNGBM3L_44900</name>
</gene>
<sequence length="232" mass="25627">MAEGQSLPLGSQIRFEIKTSNIDKILTRLQDWQHVKGVKVADNIAQVVVQESPQYSGEARAKHLASSFVIDFDEPQVEDMVEQFKFTQQAGELQLSDIERFVSGYIDDPTYVHNFSIASKVATTRSGDCTEYAVLTAALARALGFPSRVVLGTVIMEEEGEVRSFGHAWVESFKADKWHTLDAALYPSQSSRIFYLPSDTLENEGPGFTMSIITGISQMPSSIQNLANVAAE</sequence>
<protein>
    <submittedName>
        <fullName evidence="2">Transglutaminase-like enzyme, putative cysteine protease</fullName>
    </submittedName>
</protein>
<dbReference type="Pfam" id="PF01841">
    <property type="entry name" value="Transglut_core"/>
    <property type="match status" value="1"/>
</dbReference>
<keyword evidence="2" id="KW-0378">Hydrolase</keyword>
<name>F4XQE1_9CYAN</name>
<dbReference type="InterPro" id="IPR002931">
    <property type="entry name" value="Transglutaminase-like"/>
</dbReference>
<dbReference type="HOGENOM" id="CLU_082331_0_0_3"/>
<keyword evidence="2" id="KW-0645">Protease</keyword>
<dbReference type="OrthoDB" id="9804872at2"/>
<reference evidence="3" key="1">
    <citation type="journal article" date="2011" name="Proc. Natl. Acad. Sci. U.S.A.">
        <title>Genomic insights into the physiology and ecology of the marine filamentous cyanobacterium Lyngbya majuscula.</title>
        <authorList>
            <person name="Jones A.C."/>
            <person name="Monroe E.A."/>
            <person name="Podell S."/>
            <person name="Hess W.R."/>
            <person name="Klages S."/>
            <person name="Esquenazi E."/>
            <person name="Niessen S."/>
            <person name="Hoover H."/>
            <person name="Rothmann M."/>
            <person name="Lasken R.S."/>
            <person name="Yates J.R.III."/>
            <person name="Reinhardt R."/>
            <person name="Kube M."/>
            <person name="Burkart M.D."/>
            <person name="Allen E.E."/>
            <person name="Dorrestein P.C."/>
            <person name="Gerwick W.H."/>
            <person name="Gerwick L."/>
        </authorList>
    </citation>
    <scope>NUCLEOTIDE SEQUENCE [LARGE SCALE GENOMIC DNA]</scope>
    <source>
        <strain evidence="3">3L</strain>
    </source>
</reference>
<dbReference type="PANTHER" id="PTHR33490">
    <property type="entry name" value="BLR5614 PROTEIN-RELATED"/>
    <property type="match status" value="1"/>
</dbReference>
<dbReference type="AlphaFoldDB" id="F4XQE1"/>
<dbReference type="RefSeq" id="WP_008182742.1">
    <property type="nucleotide sequence ID" value="NZ_GL890860.1"/>
</dbReference>